<organism evidence="2 3">
    <name type="scientific">Carya illinoinensis</name>
    <name type="common">Pecan</name>
    <dbReference type="NCBI Taxonomy" id="32201"/>
    <lineage>
        <taxon>Eukaryota</taxon>
        <taxon>Viridiplantae</taxon>
        <taxon>Streptophyta</taxon>
        <taxon>Embryophyta</taxon>
        <taxon>Tracheophyta</taxon>
        <taxon>Spermatophyta</taxon>
        <taxon>Magnoliopsida</taxon>
        <taxon>eudicotyledons</taxon>
        <taxon>Gunneridae</taxon>
        <taxon>Pentapetalae</taxon>
        <taxon>rosids</taxon>
        <taxon>fabids</taxon>
        <taxon>Fagales</taxon>
        <taxon>Juglandaceae</taxon>
        <taxon>Carya</taxon>
    </lineage>
</organism>
<name>A0A922K5J5_CARIL</name>
<evidence type="ECO:0000313" key="3">
    <source>
        <dbReference type="Proteomes" id="UP000811246"/>
    </source>
</evidence>
<evidence type="ECO:0000256" key="1">
    <source>
        <dbReference type="SAM" id="MobiDB-lite"/>
    </source>
</evidence>
<dbReference type="AlphaFoldDB" id="A0A922K5J5"/>
<feature type="region of interest" description="Disordered" evidence="1">
    <location>
        <begin position="1"/>
        <end position="20"/>
    </location>
</feature>
<protein>
    <submittedName>
        <fullName evidence="2">Uncharacterized protein</fullName>
    </submittedName>
</protein>
<reference evidence="2" key="1">
    <citation type="submission" date="2021-01" db="EMBL/GenBank/DDBJ databases">
        <authorList>
            <person name="Lovell J.T."/>
            <person name="Bentley N."/>
            <person name="Bhattarai G."/>
            <person name="Jenkins J.W."/>
            <person name="Sreedasyam A."/>
            <person name="Alarcon Y."/>
            <person name="Bock C."/>
            <person name="Boston L."/>
            <person name="Carlson J."/>
            <person name="Cervantes K."/>
            <person name="Clermont K."/>
            <person name="Krom N."/>
            <person name="Kubenka K."/>
            <person name="Mamidi S."/>
            <person name="Mattison C."/>
            <person name="Monteros M."/>
            <person name="Pisani C."/>
            <person name="Plott C."/>
            <person name="Rajasekar S."/>
            <person name="Rhein H.S."/>
            <person name="Rohla C."/>
            <person name="Song M."/>
            <person name="Hilaire R.S."/>
            <person name="Shu S."/>
            <person name="Wells L."/>
            <person name="Wang X."/>
            <person name="Webber J."/>
            <person name="Heerema R.J."/>
            <person name="Klein P."/>
            <person name="Conner P."/>
            <person name="Grauke L."/>
            <person name="Grimwood J."/>
            <person name="Schmutz J."/>
            <person name="Randall J.J."/>
        </authorList>
    </citation>
    <scope>NUCLEOTIDE SEQUENCE</scope>
    <source>
        <tissue evidence="2">Leaf</tissue>
    </source>
</reference>
<evidence type="ECO:0000313" key="2">
    <source>
        <dbReference type="EMBL" id="KAG6733733.1"/>
    </source>
</evidence>
<sequence length="71" mass="8439">MELQKVATRPHSQHQQHYHLSLKAHHRPQLRSLEWLQVIGTWITILHHVYHSLLQGRGVLYSDHSYGRGRN</sequence>
<dbReference type="Proteomes" id="UP000811246">
    <property type="component" value="Chromosome 1"/>
</dbReference>
<proteinExistence type="predicted"/>
<gene>
    <name evidence="2" type="ORF">I3842_01G239000</name>
</gene>
<comment type="caution">
    <text evidence="2">The sequence shown here is derived from an EMBL/GenBank/DDBJ whole genome shotgun (WGS) entry which is preliminary data.</text>
</comment>
<dbReference type="EMBL" id="CM031825">
    <property type="protein sequence ID" value="KAG6733733.1"/>
    <property type="molecule type" value="Genomic_DNA"/>
</dbReference>
<accession>A0A922K5J5</accession>
<feature type="compositionally biased region" description="Basic residues" evidence="1">
    <location>
        <begin position="11"/>
        <end position="20"/>
    </location>
</feature>